<dbReference type="InterPro" id="IPR018306">
    <property type="entry name" value="Phage_T5_Orf172_DNA-bd"/>
</dbReference>
<organism evidence="2 3">
    <name type="scientific">Oidiodendron maius (strain Zn)</name>
    <dbReference type="NCBI Taxonomy" id="913774"/>
    <lineage>
        <taxon>Eukaryota</taxon>
        <taxon>Fungi</taxon>
        <taxon>Dikarya</taxon>
        <taxon>Ascomycota</taxon>
        <taxon>Pezizomycotina</taxon>
        <taxon>Leotiomycetes</taxon>
        <taxon>Leotiomycetes incertae sedis</taxon>
        <taxon>Myxotrichaceae</taxon>
        <taxon>Oidiodendron</taxon>
    </lineage>
</organism>
<feature type="domain" description="Bacteriophage T5 Orf172 DNA-binding" evidence="1">
    <location>
        <begin position="25"/>
        <end position="84"/>
    </location>
</feature>
<evidence type="ECO:0000313" key="3">
    <source>
        <dbReference type="Proteomes" id="UP000054321"/>
    </source>
</evidence>
<reference evidence="2 3" key="1">
    <citation type="submission" date="2014-04" db="EMBL/GenBank/DDBJ databases">
        <authorList>
            <consortium name="DOE Joint Genome Institute"/>
            <person name="Kuo A."/>
            <person name="Martino E."/>
            <person name="Perotto S."/>
            <person name="Kohler A."/>
            <person name="Nagy L.G."/>
            <person name="Floudas D."/>
            <person name="Copeland A."/>
            <person name="Barry K.W."/>
            <person name="Cichocki N."/>
            <person name="Veneault-Fourrey C."/>
            <person name="LaButti K."/>
            <person name="Lindquist E.A."/>
            <person name="Lipzen A."/>
            <person name="Lundell T."/>
            <person name="Morin E."/>
            <person name="Murat C."/>
            <person name="Sun H."/>
            <person name="Tunlid A."/>
            <person name="Henrissat B."/>
            <person name="Grigoriev I.V."/>
            <person name="Hibbett D.S."/>
            <person name="Martin F."/>
            <person name="Nordberg H.P."/>
            <person name="Cantor M.N."/>
            <person name="Hua S.X."/>
        </authorList>
    </citation>
    <scope>NUCLEOTIDE SEQUENCE [LARGE SCALE GENOMIC DNA]</scope>
    <source>
        <strain evidence="2 3">Zn</strain>
    </source>
</reference>
<feature type="non-terminal residue" evidence="2">
    <location>
        <position position="149"/>
    </location>
</feature>
<dbReference type="InParanoid" id="A0A0C3GLK4"/>
<dbReference type="Pfam" id="PF10544">
    <property type="entry name" value="T5orf172"/>
    <property type="match status" value="1"/>
</dbReference>
<dbReference type="HOGENOM" id="CLU_1754094_0_0_1"/>
<dbReference type="Proteomes" id="UP000054321">
    <property type="component" value="Unassembled WGS sequence"/>
</dbReference>
<evidence type="ECO:0000313" key="2">
    <source>
        <dbReference type="EMBL" id="KIM97000.1"/>
    </source>
</evidence>
<proteinExistence type="predicted"/>
<protein>
    <recommendedName>
        <fullName evidence="1">Bacteriophage T5 Orf172 DNA-binding domain-containing protein</fullName>
    </recommendedName>
</protein>
<name>A0A0C3GLK4_OIDMZ</name>
<evidence type="ECO:0000259" key="1">
    <source>
        <dbReference type="Pfam" id="PF10544"/>
    </source>
</evidence>
<sequence length="149" mass="18214">MEDEKRKLEKECCHMTNISYIVDGQEMAFDNYEKVEKIVHAALQNFHRDFKCQRCQEVKDDVDWNRDWFDLPDDVVLETVRLWRRFALQDPWDRHGNLKDYWRKVLEHEEMALLKIEERLDDAKYQNERWGKWLDLAIEGSSEKMRPPP</sequence>
<dbReference type="OrthoDB" id="3511049at2759"/>
<accession>A0A0C3GLK4</accession>
<reference evidence="3" key="2">
    <citation type="submission" date="2015-01" db="EMBL/GenBank/DDBJ databases">
        <title>Evolutionary Origins and Diversification of the Mycorrhizal Mutualists.</title>
        <authorList>
            <consortium name="DOE Joint Genome Institute"/>
            <consortium name="Mycorrhizal Genomics Consortium"/>
            <person name="Kohler A."/>
            <person name="Kuo A."/>
            <person name="Nagy L.G."/>
            <person name="Floudas D."/>
            <person name="Copeland A."/>
            <person name="Barry K.W."/>
            <person name="Cichocki N."/>
            <person name="Veneault-Fourrey C."/>
            <person name="LaButti K."/>
            <person name="Lindquist E.A."/>
            <person name="Lipzen A."/>
            <person name="Lundell T."/>
            <person name="Morin E."/>
            <person name="Murat C."/>
            <person name="Riley R."/>
            <person name="Ohm R."/>
            <person name="Sun H."/>
            <person name="Tunlid A."/>
            <person name="Henrissat B."/>
            <person name="Grigoriev I.V."/>
            <person name="Hibbett D.S."/>
            <person name="Martin F."/>
        </authorList>
    </citation>
    <scope>NUCLEOTIDE SEQUENCE [LARGE SCALE GENOMIC DNA]</scope>
    <source>
        <strain evidence="3">Zn</strain>
    </source>
</reference>
<keyword evidence="3" id="KW-1185">Reference proteome</keyword>
<feature type="non-terminal residue" evidence="2">
    <location>
        <position position="1"/>
    </location>
</feature>
<gene>
    <name evidence="2" type="ORF">OIDMADRAFT_20695</name>
</gene>
<dbReference type="EMBL" id="KN832883">
    <property type="protein sequence ID" value="KIM97000.1"/>
    <property type="molecule type" value="Genomic_DNA"/>
</dbReference>
<dbReference type="AlphaFoldDB" id="A0A0C3GLK4"/>